<dbReference type="InterPro" id="IPR036928">
    <property type="entry name" value="AS_sf"/>
</dbReference>
<dbReference type="STRING" id="329884.A0A4U0X7P6"/>
<dbReference type="InterPro" id="IPR058329">
    <property type="entry name" value="Arp1_N"/>
</dbReference>
<keyword evidence="2 12" id="KW-0812">Transmembrane</keyword>
<comment type="similarity">
    <text evidence="9">Belongs to the Tom70 family.</text>
</comment>
<feature type="repeat" description="TPR" evidence="10">
    <location>
        <begin position="417"/>
        <end position="450"/>
    </location>
</feature>
<keyword evidence="8 12" id="KW-0472">Membrane</keyword>
<dbReference type="InterPro" id="IPR011990">
    <property type="entry name" value="TPR-like_helical_dom_sf"/>
</dbReference>
<dbReference type="GO" id="GO:0045039">
    <property type="term" value="P:protein insertion into mitochondrial inner membrane"/>
    <property type="evidence" value="ECO:0007669"/>
    <property type="project" value="TreeGrafter"/>
</dbReference>
<evidence type="ECO:0000313" key="16">
    <source>
        <dbReference type="Proteomes" id="UP000309340"/>
    </source>
</evidence>
<keyword evidence="3" id="KW-0677">Repeat</keyword>
<reference evidence="15 16" key="1">
    <citation type="submission" date="2017-03" db="EMBL/GenBank/DDBJ databases">
        <title>Genomes of endolithic fungi from Antarctica.</title>
        <authorList>
            <person name="Coleine C."/>
            <person name="Masonjones S."/>
            <person name="Stajich J.E."/>
        </authorList>
    </citation>
    <scope>NUCLEOTIDE SEQUENCE [LARGE SCALE GENOMIC DNA]</scope>
    <source>
        <strain evidence="15 16">CCFEE 5184</strain>
    </source>
</reference>
<evidence type="ECO:0000259" key="14">
    <source>
        <dbReference type="Pfam" id="PF26053"/>
    </source>
</evidence>
<dbReference type="SMART" id="SM00028">
    <property type="entry name" value="TPR"/>
    <property type="match status" value="10"/>
</dbReference>
<dbReference type="Pfam" id="PF14559">
    <property type="entry name" value="TPR_19"/>
    <property type="match status" value="1"/>
</dbReference>
<comment type="subcellular location">
    <subcellularLocation>
        <location evidence="1">Mitochondrion outer membrane</location>
        <topology evidence="1">Single-pass membrane protein</topology>
    </subcellularLocation>
</comment>
<evidence type="ECO:0000256" key="12">
    <source>
        <dbReference type="SAM" id="Phobius"/>
    </source>
</evidence>
<feature type="compositionally biased region" description="Polar residues" evidence="11">
    <location>
        <begin position="127"/>
        <end position="136"/>
    </location>
</feature>
<dbReference type="PANTHER" id="PTHR46208">
    <property type="entry name" value="MITOCHONDRIAL IMPORT RECEPTOR SUBUNIT TOM70"/>
    <property type="match status" value="1"/>
</dbReference>
<evidence type="ECO:0000256" key="7">
    <source>
        <dbReference type="ARBA" id="ARBA00023128"/>
    </source>
</evidence>
<keyword evidence="16" id="KW-1185">Reference proteome</keyword>
<proteinExistence type="inferred from homology"/>
<dbReference type="Gene3D" id="1.25.40.10">
    <property type="entry name" value="Tetratricopeptide repeat domain"/>
    <property type="match status" value="2"/>
</dbReference>
<evidence type="ECO:0000256" key="1">
    <source>
        <dbReference type="ARBA" id="ARBA00004572"/>
    </source>
</evidence>
<feature type="compositionally biased region" description="Low complexity" evidence="11">
    <location>
        <begin position="958"/>
        <end position="974"/>
    </location>
</feature>
<name>A0A4U0X7P6_9PEZI</name>
<evidence type="ECO:0000256" key="11">
    <source>
        <dbReference type="SAM" id="MobiDB-lite"/>
    </source>
</evidence>
<protein>
    <recommendedName>
        <fullName evidence="17">Amidase domain-containing protein</fullName>
    </recommendedName>
</protein>
<dbReference type="GO" id="GO:0005741">
    <property type="term" value="C:mitochondrial outer membrane"/>
    <property type="evidence" value="ECO:0007669"/>
    <property type="project" value="UniProtKB-SubCell"/>
</dbReference>
<comment type="caution">
    <text evidence="15">The sequence shown here is derived from an EMBL/GenBank/DDBJ whole genome shotgun (WGS) entry which is preliminary data.</text>
</comment>
<evidence type="ECO:0000256" key="2">
    <source>
        <dbReference type="ARBA" id="ARBA00022692"/>
    </source>
</evidence>
<dbReference type="EMBL" id="NAJQ01000305">
    <property type="protein sequence ID" value="TKA72530.1"/>
    <property type="molecule type" value="Genomic_DNA"/>
</dbReference>
<dbReference type="GO" id="GO:0015450">
    <property type="term" value="F:protein-transporting ATPase activity"/>
    <property type="evidence" value="ECO:0007669"/>
    <property type="project" value="InterPro"/>
</dbReference>
<feature type="region of interest" description="Disordered" evidence="11">
    <location>
        <begin position="954"/>
        <end position="974"/>
    </location>
</feature>
<evidence type="ECO:0000256" key="10">
    <source>
        <dbReference type="PROSITE-ProRule" id="PRU00339"/>
    </source>
</evidence>
<feature type="region of interest" description="Disordered" evidence="11">
    <location>
        <begin position="1"/>
        <end position="26"/>
    </location>
</feature>
<evidence type="ECO:0008006" key="17">
    <source>
        <dbReference type="Google" id="ProtNLM"/>
    </source>
</evidence>
<keyword evidence="5 10" id="KW-0802">TPR repeat</keyword>
<evidence type="ECO:0000256" key="3">
    <source>
        <dbReference type="ARBA" id="ARBA00022737"/>
    </source>
</evidence>
<dbReference type="InterPro" id="IPR005687">
    <property type="entry name" value="Tom70"/>
</dbReference>
<evidence type="ECO:0000256" key="8">
    <source>
        <dbReference type="ARBA" id="ARBA00023136"/>
    </source>
</evidence>
<evidence type="ECO:0000256" key="5">
    <source>
        <dbReference type="ARBA" id="ARBA00022803"/>
    </source>
</evidence>
<feature type="repeat" description="TPR" evidence="10">
    <location>
        <begin position="562"/>
        <end position="595"/>
    </location>
</feature>
<dbReference type="PANTHER" id="PTHR46208:SF1">
    <property type="entry name" value="MITOCHONDRIAL IMPORT RECEPTOR SUBUNIT TOM70"/>
    <property type="match status" value="1"/>
</dbReference>
<dbReference type="Gene3D" id="3.90.1300.10">
    <property type="entry name" value="Amidase signature (AS) domain"/>
    <property type="match status" value="1"/>
</dbReference>
<dbReference type="OrthoDB" id="5423360at2759"/>
<organism evidence="15 16">
    <name type="scientific">Friedmanniomyces simplex</name>
    <dbReference type="NCBI Taxonomy" id="329884"/>
    <lineage>
        <taxon>Eukaryota</taxon>
        <taxon>Fungi</taxon>
        <taxon>Dikarya</taxon>
        <taxon>Ascomycota</taxon>
        <taxon>Pezizomycotina</taxon>
        <taxon>Dothideomycetes</taxon>
        <taxon>Dothideomycetidae</taxon>
        <taxon>Mycosphaerellales</taxon>
        <taxon>Teratosphaeriaceae</taxon>
        <taxon>Friedmanniomyces</taxon>
    </lineage>
</organism>
<dbReference type="GO" id="GO:0030150">
    <property type="term" value="P:protein import into mitochondrial matrix"/>
    <property type="evidence" value="ECO:0007669"/>
    <property type="project" value="TreeGrafter"/>
</dbReference>
<accession>A0A4U0X7P6</accession>
<evidence type="ECO:0000313" key="15">
    <source>
        <dbReference type="EMBL" id="TKA72530.1"/>
    </source>
</evidence>
<dbReference type="InterPro" id="IPR023631">
    <property type="entry name" value="Amidase_dom"/>
</dbReference>
<feature type="compositionally biased region" description="Basic and acidic residues" evidence="11">
    <location>
        <begin position="87"/>
        <end position="102"/>
    </location>
</feature>
<dbReference type="Proteomes" id="UP000309340">
    <property type="component" value="Unassembled WGS sequence"/>
</dbReference>
<dbReference type="Pfam" id="PF01425">
    <property type="entry name" value="Amidase"/>
    <property type="match status" value="1"/>
</dbReference>
<keyword evidence="4" id="KW-1000">Mitochondrion outer membrane</keyword>
<evidence type="ECO:0000256" key="4">
    <source>
        <dbReference type="ARBA" id="ARBA00022787"/>
    </source>
</evidence>
<feature type="domain" description="Amidase" evidence="13">
    <location>
        <begin position="873"/>
        <end position="1033"/>
    </location>
</feature>
<dbReference type="InterPro" id="IPR019734">
    <property type="entry name" value="TPR_rpt"/>
</dbReference>
<sequence>MASAARSTTEAVSQSAQETAHSASVASTSFLDNASRWYAENKVAAWTIAGVTVVVAGGTVYYLSTSRTPKVSDEDKKAKKERRKVKKDAPRAAEQGEVKSEAKTAPAPAPKPASVAEEPPEELPQVTEESVGQLSDQQRKDYAAKLKAAGNKAYGSKDYNRAIDLYGQAILCKADPVFYSNRAACWNALSNWGKVIEDTTAAINLDPEYEKALNRRGNAYEQEGQYSDALLDYTASCIIGQFRNEAAAQAVERLLKKVAETKAKSIMEGKEKKLPSPTFVSNYLQSFRARPLPEGLAESADLEEGSGKWYLRKGLLAIQQRTGEGYTEAAQCFDEAIEKDHLDKHEFSAYAYNMRGTFRYLKGENDAALEDLNKSIELDPALVQSYVKRASMHLEQSKRDEAANDFKLAMEHNESDPDIFYHRAQLHFILSEFKDAATDYQTSIDLDPKFIFSHIQLGVTQYKMGSIASSMATFRRCIKSFGDKSDVYNYYGELLLDQQKYQEAVEKFDTAVEMERKNVGERGGMNVLPLINKALALFQWRQDFSAAEELCQKALIIDPECDIAVATMAQLLLQQGKVTDALKYFERAAELSRTEGEIVNALSYAEATRTQLEVQEKYPQLAARLQSMGAGGAMAGGPPPGMRHLEAADPRTLLAAAKVAKGMASYKVASRPRKSLSTAVAALSLLPGMLCYTFTPTGQTVELDGISYYLPGKPVHTVSTYGPLHKKAQSSGGLTPLTVVSTSGPGYSDLSSIVANWTTADDVFSAGFLEAVYIQYTGVKPYGYHDPGSLGLNGTEAVYSAFITNATALPQGPYFVSSTGAIYEAWRLYSDFAEAFTETLIPAADGLSYDVLPANVPGQSLAVAVPSRLYFTKTAAQPLAGVRLGVKDIYNVAGVRTSDGNRAWYHLYPPATANALPVQRLVDAGAVIVGKMKTSQFANGEEATADWVDYHSPFNPRGDGYQDPSSSSSGPGAGTASYPWLDLTIGSDTGGSIRGPSESQGIYGNRPSHDLVALTGVMPLAPELDTAGFLTRDPFLWATAAQVLYEDNVTITHNYPTQIKTYGFPTSVVMPGDQLLIDFVGNVSAFINASVVVWDIDADWNATHPAGSDPSLEDLLNITYPIIIAQEQTKLVRDPFYADYAAAHDGRRPFVDPAPLVRWAFGDSYPNSTLAVANANRTIFSDWFAEEVLVADAKTCSNSLLLYIGSEASVNYRNQYGGPPEPPFGFGISTVSPFWGGPDFVLPIGQASYFSNITLHEEFLPVTVDIMAARGCDGLIFGLVQDLVTAGILEPSVAGYSDVAGGQILFRRDV</sequence>
<dbReference type="Pfam" id="PF13432">
    <property type="entry name" value="TPR_16"/>
    <property type="match status" value="3"/>
</dbReference>
<evidence type="ECO:0000259" key="13">
    <source>
        <dbReference type="Pfam" id="PF01425"/>
    </source>
</evidence>
<evidence type="ECO:0000256" key="6">
    <source>
        <dbReference type="ARBA" id="ARBA00022989"/>
    </source>
</evidence>
<dbReference type="PROSITE" id="PS50005">
    <property type="entry name" value="TPR"/>
    <property type="match status" value="4"/>
</dbReference>
<gene>
    <name evidence="15" type="ORF">B0A55_06430</name>
</gene>
<feature type="region of interest" description="Disordered" evidence="11">
    <location>
        <begin position="66"/>
        <end position="137"/>
    </location>
</feature>
<dbReference type="Pfam" id="PF26053">
    <property type="entry name" value="DUF8016"/>
    <property type="match status" value="1"/>
</dbReference>
<dbReference type="GO" id="GO:0006886">
    <property type="term" value="P:intracellular protein transport"/>
    <property type="evidence" value="ECO:0007669"/>
    <property type="project" value="InterPro"/>
</dbReference>
<feature type="repeat" description="TPR" evidence="10">
    <location>
        <begin position="485"/>
        <end position="518"/>
    </location>
</feature>
<keyword evidence="7" id="KW-0496">Mitochondrion</keyword>
<keyword evidence="6 12" id="KW-1133">Transmembrane helix</keyword>
<feature type="transmembrane region" description="Helical" evidence="12">
    <location>
        <begin position="43"/>
        <end position="63"/>
    </location>
</feature>
<dbReference type="GO" id="GO:0030943">
    <property type="term" value="F:mitochondrion targeting sequence binding"/>
    <property type="evidence" value="ECO:0007669"/>
    <property type="project" value="TreeGrafter"/>
</dbReference>
<evidence type="ECO:0000256" key="9">
    <source>
        <dbReference type="ARBA" id="ARBA00038030"/>
    </source>
</evidence>
<feature type="domain" description="Scytalone dehydratase-like protein Arp1 N-terminal" evidence="14">
    <location>
        <begin position="714"/>
        <end position="829"/>
    </location>
</feature>
<dbReference type="NCBIfam" id="TIGR00990">
    <property type="entry name" value="3a0801s09"/>
    <property type="match status" value="1"/>
</dbReference>
<dbReference type="SUPFAM" id="SSF48452">
    <property type="entry name" value="TPR-like"/>
    <property type="match status" value="2"/>
</dbReference>
<feature type="repeat" description="TPR" evidence="10">
    <location>
        <begin position="349"/>
        <end position="382"/>
    </location>
</feature>
<dbReference type="SUPFAM" id="SSF75304">
    <property type="entry name" value="Amidase signature (AS) enzymes"/>
    <property type="match status" value="1"/>
</dbReference>